<dbReference type="GO" id="GO:0030643">
    <property type="term" value="P:intracellular phosphate ion homeostasis"/>
    <property type="evidence" value="ECO:0007669"/>
    <property type="project" value="InterPro"/>
</dbReference>
<dbReference type="RefSeq" id="WP_205110276.1">
    <property type="nucleotide sequence ID" value="NZ_CAWUJD010000001.1"/>
</dbReference>
<keyword evidence="5" id="KW-1185">Reference proteome</keyword>
<name>A0A938WQA5_9BACT</name>
<sequence length="238" mass="27454">MVKFVDEELVKIRKEILDMWTLVYDQMRNVCEAIPTSEKEKAWDVLIREKRVNASELKLDCDVEDFLVLYNPVAIDLRFALAMLKINTDLERIGDFAENIARFIIKQDGKHIDPELLKRIRLQEMVDGVLDMLVTSRLALEKEDISMANSLFEKDNLLDEINAAATDVLAEYAKEHPDKVAFCIDFKGVFLRLERTGDHITNLAEEIVFYIDAEVLKHSSDKTKMQMAIASRMKEGQN</sequence>
<dbReference type="Gene3D" id="1.20.58.220">
    <property type="entry name" value="Phosphate transport system protein phou homolog 2, domain 2"/>
    <property type="match status" value="1"/>
</dbReference>
<dbReference type="PANTHER" id="PTHR42930:SF3">
    <property type="entry name" value="PHOSPHATE-SPECIFIC TRANSPORT SYSTEM ACCESSORY PROTEIN PHOU"/>
    <property type="match status" value="1"/>
</dbReference>
<feature type="domain" description="PhoU" evidence="3">
    <location>
        <begin position="16"/>
        <end position="103"/>
    </location>
</feature>
<keyword evidence="2" id="KW-0963">Cytoplasm</keyword>
<dbReference type="PANTHER" id="PTHR42930">
    <property type="entry name" value="PHOSPHATE-SPECIFIC TRANSPORT SYSTEM ACCESSORY PROTEIN PHOU"/>
    <property type="match status" value="1"/>
</dbReference>
<dbReference type="GO" id="GO:0006817">
    <property type="term" value="P:phosphate ion transport"/>
    <property type="evidence" value="ECO:0007669"/>
    <property type="project" value="UniProtKB-KW"/>
</dbReference>
<feature type="domain" description="PhoU" evidence="3">
    <location>
        <begin position="122"/>
        <end position="207"/>
    </location>
</feature>
<proteinExistence type="inferred from homology"/>
<comment type="function">
    <text evidence="2">Plays a role in the regulation of phosphate uptake.</text>
</comment>
<dbReference type="InterPro" id="IPR038078">
    <property type="entry name" value="PhoU-like_sf"/>
</dbReference>
<dbReference type="Pfam" id="PF01895">
    <property type="entry name" value="PhoU"/>
    <property type="match status" value="2"/>
</dbReference>
<keyword evidence="2" id="KW-0813">Transport</keyword>
<dbReference type="Proteomes" id="UP000764045">
    <property type="component" value="Unassembled WGS sequence"/>
</dbReference>
<reference evidence="4 5" key="1">
    <citation type="journal article" date="2021" name="Sci. Rep.">
        <title>The distribution of antibiotic resistance genes in chicken gut microbiota commensals.</title>
        <authorList>
            <person name="Juricova H."/>
            <person name="Matiasovicova J."/>
            <person name="Kubasova T."/>
            <person name="Cejkova D."/>
            <person name="Rychlik I."/>
        </authorList>
    </citation>
    <scope>NUCLEOTIDE SEQUENCE [LARGE SCALE GENOMIC DNA]</scope>
    <source>
        <strain evidence="4 5">An819</strain>
    </source>
</reference>
<gene>
    <name evidence="4" type="primary">phoU</name>
    <name evidence="4" type="ORF">H6B30_10290</name>
</gene>
<evidence type="ECO:0000256" key="2">
    <source>
        <dbReference type="PIRNR" id="PIRNR003107"/>
    </source>
</evidence>
<comment type="subunit">
    <text evidence="2">Homodimer.</text>
</comment>
<comment type="similarity">
    <text evidence="1 2">Belongs to the PhoU family.</text>
</comment>
<accession>A0A938WQA5</accession>
<evidence type="ECO:0000256" key="1">
    <source>
        <dbReference type="ARBA" id="ARBA00008107"/>
    </source>
</evidence>
<keyword evidence="2" id="KW-0592">Phosphate transport</keyword>
<dbReference type="GO" id="GO:0045936">
    <property type="term" value="P:negative regulation of phosphate metabolic process"/>
    <property type="evidence" value="ECO:0007669"/>
    <property type="project" value="InterPro"/>
</dbReference>
<dbReference type="PIRSF" id="PIRSF003107">
    <property type="entry name" value="PhoU"/>
    <property type="match status" value="1"/>
</dbReference>
<evidence type="ECO:0000259" key="3">
    <source>
        <dbReference type="Pfam" id="PF01895"/>
    </source>
</evidence>
<dbReference type="SUPFAM" id="SSF109755">
    <property type="entry name" value="PhoU-like"/>
    <property type="match status" value="1"/>
</dbReference>
<evidence type="ECO:0000313" key="4">
    <source>
        <dbReference type="EMBL" id="MBM6662133.1"/>
    </source>
</evidence>
<protein>
    <recommendedName>
        <fullName evidence="2">Phosphate-specific transport system accessory protein PhoU</fullName>
    </recommendedName>
</protein>
<dbReference type="NCBIfam" id="TIGR02135">
    <property type="entry name" value="phoU_full"/>
    <property type="match status" value="1"/>
</dbReference>
<dbReference type="InterPro" id="IPR026022">
    <property type="entry name" value="PhoU_dom"/>
</dbReference>
<evidence type="ECO:0000313" key="5">
    <source>
        <dbReference type="Proteomes" id="UP000764045"/>
    </source>
</evidence>
<comment type="caution">
    <text evidence="4">The sequence shown here is derived from an EMBL/GenBank/DDBJ whole genome shotgun (WGS) entry which is preliminary data.</text>
</comment>
<organism evidence="4 5">
    <name type="scientific">Marseilla massiliensis</name>
    <dbReference type="NCBI Taxonomy" id="1841864"/>
    <lineage>
        <taxon>Bacteria</taxon>
        <taxon>Pseudomonadati</taxon>
        <taxon>Bacteroidota</taxon>
        <taxon>Bacteroidia</taxon>
        <taxon>Bacteroidales</taxon>
        <taxon>Prevotellaceae</taxon>
        <taxon>Marseilla</taxon>
    </lineage>
</organism>
<dbReference type="GO" id="GO:0005737">
    <property type="term" value="C:cytoplasm"/>
    <property type="evidence" value="ECO:0007669"/>
    <property type="project" value="UniProtKB-SubCell"/>
</dbReference>
<comment type="subcellular location">
    <subcellularLocation>
        <location evidence="2">Cytoplasm</location>
    </subcellularLocation>
</comment>
<dbReference type="EMBL" id="JACJJL010000016">
    <property type="protein sequence ID" value="MBM6662133.1"/>
    <property type="molecule type" value="Genomic_DNA"/>
</dbReference>
<dbReference type="InterPro" id="IPR028366">
    <property type="entry name" value="PhoU"/>
</dbReference>
<dbReference type="AlphaFoldDB" id="A0A938WQA5"/>